<protein>
    <submittedName>
        <fullName evidence="2">Uncharacterized protein</fullName>
    </submittedName>
</protein>
<name>A0A1C6RPR4_9ACTN</name>
<sequence>MRSVRLRAALAVARCAARMLPDPRQRARYLEQWQADVHGAAELGLPALRLALGTAGAAARIIATSPKGSTMMLPVGPLALGMRIVGGARGRRRAAVLAILLTLTLLGGVTLLIAG</sequence>
<evidence type="ECO:0000313" key="3">
    <source>
        <dbReference type="Proteomes" id="UP000198959"/>
    </source>
</evidence>
<evidence type="ECO:0000313" key="2">
    <source>
        <dbReference type="EMBL" id="SCL19057.1"/>
    </source>
</evidence>
<evidence type="ECO:0000256" key="1">
    <source>
        <dbReference type="SAM" id="Phobius"/>
    </source>
</evidence>
<organism evidence="2 3">
    <name type="scientific">Micromonospora pallida</name>
    <dbReference type="NCBI Taxonomy" id="145854"/>
    <lineage>
        <taxon>Bacteria</taxon>
        <taxon>Bacillati</taxon>
        <taxon>Actinomycetota</taxon>
        <taxon>Actinomycetes</taxon>
        <taxon>Micromonosporales</taxon>
        <taxon>Micromonosporaceae</taxon>
        <taxon>Micromonospora</taxon>
    </lineage>
</organism>
<gene>
    <name evidence="2" type="ORF">GA0074692_0536</name>
</gene>
<dbReference type="STRING" id="145854.GA0074692_0536"/>
<feature type="transmembrane region" description="Helical" evidence="1">
    <location>
        <begin position="94"/>
        <end position="114"/>
    </location>
</feature>
<accession>A0A1C6RPR4</accession>
<keyword evidence="1" id="KW-0472">Membrane</keyword>
<dbReference type="RefSeq" id="WP_141725114.1">
    <property type="nucleotide sequence ID" value="NZ_FMHW01000002.1"/>
</dbReference>
<dbReference type="EMBL" id="FMHW01000002">
    <property type="protein sequence ID" value="SCL19057.1"/>
    <property type="molecule type" value="Genomic_DNA"/>
</dbReference>
<keyword evidence="3" id="KW-1185">Reference proteome</keyword>
<keyword evidence="1" id="KW-1133">Transmembrane helix</keyword>
<dbReference type="Proteomes" id="UP000198959">
    <property type="component" value="Unassembled WGS sequence"/>
</dbReference>
<keyword evidence="1" id="KW-0812">Transmembrane</keyword>
<reference evidence="3" key="1">
    <citation type="submission" date="2016-06" db="EMBL/GenBank/DDBJ databases">
        <authorList>
            <person name="Varghese N."/>
            <person name="Submissions Spin"/>
        </authorList>
    </citation>
    <scope>NUCLEOTIDE SEQUENCE [LARGE SCALE GENOMIC DNA]</scope>
    <source>
        <strain evidence="3">DSM 43817</strain>
    </source>
</reference>
<proteinExistence type="predicted"/>
<dbReference type="AlphaFoldDB" id="A0A1C6RPR4"/>